<dbReference type="EMBL" id="KI913953">
    <property type="protein sequence ID" value="ETW09313.1"/>
    <property type="molecule type" value="Genomic_DNA"/>
</dbReference>
<dbReference type="VEuPathDB" id="FungiDB:H310_01698"/>
<feature type="non-terminal residue" evidence="3">
    <location>
        <position position="1"/>
    </location>
</feature>
<sequence length="547" mass="63073">MDHAAISLELLREDNAELEKRLEEMEEEKQNMQKKHEELERKSKHLNDVNQLLQKRLHDSTSNKEQVPPTPNAGPSNALVQLNDPALDKEKAQIKTENDQLRQENEKLAKQVVHLRHDLERLYKRQKNATVATSNGDVDDEVAQLLDDQSTLDKKQEIIADLLQQCASKMEEHRASKRRRLTESLMAQEQMVKDAIRQFQDEIVAHQEFDRLEQHVFQSQSRDAAAATLQREEELVQWQKQCEQLQQDNHRERTNAESLRDALQKEALRFDAASRELEGLKNELAQHTEMATLVEKQTANIHELETQREQLRERLAAKEQYLLAQKEDTLTVLKNKADERSQWKTREANLTEQIHDLERTVAELTAQLNASAASHTTADHERSRHLVSQLNEAQAAREAAESARDDLMENLQKEIDRRRSLDAQLGTVLAQRDSLSDELLQVMRSRQTLQDQLDRQSEQCEQRIQDETERRIASQGRERRPAPRELIPVAMPDLDSATSQELQAFFVAYYECAETKHRALLAERDALLADTHTVAAHHATTAPSHST</sequence>
<feature type="compositionally biased region" description="Basic and acidic residues" evidence="2">
    <location>
        <begin position="452"/>
        <end position="483"/>
    </location>
</feature>
<name>A0A024UUI4_9STRA</name>
<proteinExistence type="predicted"/>
<dbReference type="OrthoDB" id="75084at2759"/>
<evidence type="ECO:0000313" key="4">
    <source>
        <dbReference type="EMBL" id="RHY34854.1"/>
    </source>
</evidence>
<dbReference type="Proteomes" id="UP000285060">
    <property type="component" value="Unassembled WGS sequence"/>
</dbReference>
<dbReference type="EMBL" id="QUSY01000016">
    <property type="protein sequence ID" value="RHY34854.1"/>
    <property type="molecule type" value="Genomic_DNA"/>
</dbReference>
<feature type="coiled-coil region" evidence="1">
    <location>
        <begin position="152"/>
        <end position="198"/>
    </location>
</feature>
<feature type="compositionally biased region" description="Basic and acidic residues" evidence="2">
    <location>
        <begin position="23"/>
        <end position="47"/>
    </location>
</feature>
<keyword evidence="1" id="KW-0175">Coiled coil</keyword>
<reference evidence="3" key="1">
    <citation type="submission" date="2013-12" db="EMBL/GenBank/DDBJ databases">
        <title>The Genome Sequence of Aphanomyces invadans NJM9701.</title>
        <authorList>
            <consortium name="The Broad Institute Genomics Platform"/>
            <person name="Russ C."/>
            <person name="Tyler B."/>
            <person name="van West P."/>
            <person name="Dieguez-Uribeondo J."/>
            <person name="Young S.K."/>
            <person name="Zeng Q."/>
            <person name="Gargeya S."/>
            <person name="Fitzgerald M."/>
            <person name="Abouelleil A."/>
            <person name="Alvarado L."/>
            <person name="Chapman S.B."/>
            <person name="Gainer-Dewar J."/>
            <person name="Goldberg J."/>
            <person name="Griggs A."/>
            <person name="Gujja S."/>
            <person name="Hansen M."/>
            <person name="Howarth C."/>
            <person name="Imamovic A."/>
            <person name="Ireland A."/>
            <person name="Larimer J."/>
            <person name="McCowan C."/>
            <person name="Murphy C."/>
            <person name="Pearson M."/>
            <person name="Poon T.W."/>
            <person name="Priest M."/>
            <person name="Roberts A."/>
            <person name="Saif S."/>
            <person name="Shea T."/>
            <person name="Sykes S."/>
            <person name="Wortman J."/>
            <person name="Nusbaum C."/>
            <person name="Birren B."/>
        </authorList>
    </citation>
    <scope>NUCLEOTIDE SEQUENCE [LARGE SCALE GENOMIC DNA]</scope>
    <source>
        <strain evidence="3">NJM9701</strain>
    </source>
</reference>
<accession>A0A024UUI4</accession>
<dbReference type="GeneID" id="20078748"/>
<feature type="region of interest" description="Disordered" evidence="2">
    <location>
        <begin position="369"/>
        <end position="403"/>
    </location>
</feature>
<feature type="coiled-coil region" evidence="1">
    <location>
        <begin position="87"/>
        <end position="125"/>
    </location>
</feature>
<dbReference type="STRING" id="157072.A0A024UUI4"/>
<evidence type="ECO:0000313" key="3">
    <source>
        <dbReference type="EMBL" id="ETW09313.1"/>
    </source>
</evidence>
<evidence type="ECO:0000256" key="2">
    <source>
        <dbReference type="SAM" id="MobiDB-lite"/>
    </source>
</evidence>
<feature type="region of interest" description="Disordered" evidence="2">
    <location>
        <begin position="450"/>
        <end position="486"/>
    </location>
</feature>
<keyword evidence="5" id="KW-1185">Reference proteome</keyword>
<feature type="region of interest" description="Disordered" evidence="2">
    <location>
        <begin position="23"/>
        <end position="79"/>
    </location>
</feature>
<dbReference type="RefSeq" id="XP_008863118.1">
    <property type="nucleotide sequence ID" value="XM_008864896.1"/>
</dbReference>
<dbReference type="AlphaFoldDB" id="A0A024UUI4"/>
<reference evidence="4 5" key="2">
    <citation type="submission" date="2018-08" db="EMBL/GenBank/DDBJ databases">
        <title>Aphanomyces genome sequencing and annotation.</title>
        <authorList>
            <person name="Minardi D."/>
            <person name="Oidtmann B."/>
            <person name="Van Der Giezen M."/>
            <person name="Studholme D.J."/>
        </authorList>
    </citation>
    <scope>NUCLEOTIDE SEQUENCE [LARGE SCALE GENOMIC DNA]</scope>
    <source>
        <strain evidence="4 5">NJM0002</strain>
    </source>
</reference>
<gene>
    <name evidence="4" type="ORF">DYB32_001841</name>
    <name evidence="3" type="ORF">H310_01698</name>
</gene>
<protein>
    <submittedName>
        <fullName evidence="3">Uncharacterized protein</fullName>
    </submittedName>
</protein>
<organism evidence="3">
    <name type="scientific">Aphanomyces invadans</name>
    <dbReference type="NCBI Taxonomy" id="157072"/>
    <lineage>
        <taxon>Eukaryota</taxon>
        <taxon>Sar</taxon>
        <taxon>Stramenopiles</taxon>
        <taxon>Oomycota</taxon>
        <taxon>Saprolegniomycetes</taxon>
        <taxon>Saprolegniales</taxon>
        <taxon>Verrucalvaceae</taxon>
        <taxon>Aphanomyces</taxon>
    </lineage>
</organism>
<evidence type="ECO:0000313" key="5">
    <source>
        <dbReference type="Proteomes" id="UP000285060"/>
    </source>
</evidence>
<evidence type="ECO:0000256" key="1">
    <source>
        <dbReference type="SAM" id="Coils"/>
    </source>
</evidence>